<dbReference type="KEGG" id="dfc:DFI_10365"/>
<accession>A0A221SXJ2</accession>
<dbReference type="Proteomes" id="UP000259030">
    <property type="component" value="Chromosome"/>
</dbReference>
<reference evidence="2 3" key="1">
    <citation type="submission" date="2017-05" db="EMBL/GenBank/DDBJ databases">
        <title>The complete genome sequence of Deinococcus ficus isolated from the rhizosphere of the Ficus religiosa L. in Taiwan.</title>
        <authorList>
            <person name="Wu K.-M."/>
            <person name="Liao T.-L."/>
            <person name="Liu Y.-M."/>
            <person name="Young C.-C."/>
            <person name="Tsai S.-F."/>
        </authorList>
    </citation>
    <scope>NUCLEOTIDE SEQUENCE [LARGE SCALE GENOMIC DNA]</scope>
    <source>
        <strain evidence="2 3">CC-FR2-10</strain>
    </source>
</reference>
<gene>
    <name evidence="2" type="ORF">DFI_10365</name>
</gene>
<evidence type="ECO:0000313" key="2">
    <source>
        <dbReference type="EMBL" id="ASN81363.1"/>
    </source>
</evidence>
<name>A0A221SXJ2_9DEIO</name>
<sequence>MPFARGVGIFAKLFNQFLMLLQGLLEEDLLPPLQVLLVSSIHEGVAAHSESSDRQGRHGQPCDHASPDHSAHARQS</sequence>
<dbReference type="EMBL" id="CP021081">
    <property type="protein sequence ID" value="ASN81363.1"/>
    <property type="molecule type" value="Genomic_DNA"/>
</dbReference>
<protein>
    <submittedName>
        <fullName evidence="2">Uncharacterized protein</fullName>
    </submittedName>
</protein>
<dbReference type="AlphaFoldDB" id="A0A221SXJ2"/>
<feature type="compositionally biased region" description="Basic and acidic residues" evidence="1">
    <location>
        <begin position="65"/>
        <end position="76"/>
    </location>
</feature>
<keyword evidence="3" id="KW-1185">Reference proteome</keyword>
<proteinExistence type="predicted"/>
<organism evidence="2 3">
    <name type="scientific">Deinococcus ficus</name>
    <dbReference type="NCBI Taxonomy" id="317577"/>
    <lineage>
        <taxon>Bacteria</taxon>
        <taxon>Thermotogati</taxon>
        <taxon>Deinococcota</taxon>
        <taxon>Deinococci</taxon>
        <taxon>Deinococcales</taxon>
        <taxon>Deinococcaceae</taxon>
        <taxon>Deinococcus</taxon>
    </lineage>
</organism>
<evidence type="ECO:0000256" key="1">
    <source>
        <dbReference type="SAM" id="MobiDB-lite"/>
    </source>
</evidence>
<feature type="region of interest" description="Disordered" evidence="1">
    <location>
        <begin position="47"/>
        <end position="76"/>
    </location>
</feature>
<evidence type="ECO:0000313" key="3">
    <source>
        <dbReference type="Proteomes" id="UP000259030"/>
    </source>
</evidence>